<reference evidence="5 6" key="1">
    <citation type="journal article" date="2018" name="Nat. Biotechnol.">
        <title>A standardized bacterial taxonomy based on genome phylogeny substantially revises the tree of life.</title>
        <authorList>
            <person name="Parks D.H."/>
            <person name="Chuvochina M."/>
            <person name="Waite D.W."/>
            <person name="Rinke C."/>
            <person name="Skarshewski A."/>
            <person name="Chaumeil P.A."/>
            <person name="Hugenholtz P."/>
        </authorList>
    </citation>
    <scope>NUCLEOTIDE SEQUENCE [LARGE SCALE GENOMIC DNA]</scope>
    <source>
        <strain evidence="5">UBA8739</strain>
    </source>
</reference>
<accession>A0A3B9IFP6</accession>
<sequence length="89" mass="9091">EIGRRVADSGIDGFNLVRTVAPGSFIDAADLLVPELQARGLYKTSYAEGTLREKLFGRGPRLGAGHPAAAVRTVQGGAGQGGAGQGRGE</sequence>
<evidence type="ECO:0000256" key="2">
    <source>
        <dbReference type="ARBA" id="ARBA00022643"/>
    </source>
</evidence>
<dbReference type="EMBL" id="DMAI01000060">
    <property type="protein sequence ID" value="HAE46518.1"/>
    <property type="molecule type" value="Genomic_DNA"/>
</dbReference>
<protein>
    <submittedName>
        <fullName evidence="5">N5,N10-methylene tetrahydromethanopterin reductase</fullName>
    </submittedName>
</protein>
<evidence type="ECO:0000256" key="4">
    <source>
        <dbReference type="ARBA" id="ARBA00023033"/>
    </source>
</evidence>
<dbReference type="AlphaFoldDB" id="A0A3B9IFP6"/>
<dbReference type="Proteomes" id="UP000257706">
    <property type="component" value="Unassembled WGS sequence"/>
</dbReference>
<proteinExistence type="predicted"/>
<name>A0A3B9IFP6_9PROT</name>
<dbReference type="PANTHER" id="PTHR30011">
    <property type="entry name" value="ALKANESULFONATE MONOOXYGENASE-RELATED"/>
    <property type="match status" value="1"/>
</dbReference>
<dbReference type="InterPro" id="IPR036661">
    <property type="entry name" value="Luciferase-like_sf"/>
</dbReference>
<evidence type="ECO:0000256" key="1">
    <source>
        <dbReference type="ARBA" id="ARBA00022630"/>
    </source>
</evidence>
<dbReference type="GO" id="GO:0016705">
    <property type="term" value="F:oxidoreductase activity, acting on paired donors, with incorporation or reduction of molecular oxygen"/>
    <property type="evidence" value="ECO:0007669"/>
    <property type="project" value="InterPro"/>
</dbReference>
<keyword evidence="3" id="KW-0560">Oxidoreductase</keyword>
<organism evidence="5 6">
    <name type="scientific">Tistrella mobilis</name>
    <dbReference type="NCBI Taxonomy" id="171437"/>
    <lineage>
        <taxon>Bacteria</taxon>
        <taxon>Pseudomonadati</taxon>
        <taxon>Pseudomonadota</taxon>
        <taxon>Alphaproteobacteria</taxon>
        <taxon>Geminicoccales</taxon>
        <taxon>Geminicoccaceae</taxon>
        <taxon>Tistrella</taxon>
    </lineage>
</organism>
<keyword evidence="4" id="KW-0503">Monooxygenase</keyword>
<dbReference type="GO" id="GO:0004497">
    <property type="term" value="F:monooxygenase activity"/>
    <property type="evidence" value="ECO:0007669"/>
    <property type="project" value="UniProtKB-KW"/>
</dbReference>
<feature type="non-terminal residue" evidence="5">
    <location>
        <position position="1"/>
    </location>
</feature>
<dbReference type="SUPFAM" id="SSF51679">
    <property type="entry name" value="Bacterial luciferase-like"/>
    <property type="match status" value="1"/>
</dbReference>
<comment type="caution">
    <text evidence="5">The sequence shown here is derived from an EMBL/GenBank/DDBJ whole genome shotgun (WGS) entry which is preliminary data.</text>
</comment>
<evidence type="ECO:0000256" key="3">
    <source>
        <dbReference type="ARBA" id="ARBA00023002"/>
    </source>
</evidence>
<gene>
    <name evidence="5" type="ORF">DCK97_03765</name>
</gene>
<evidence type="ECO:0000313" key="6">
    <source>
        <dbReference type="Proteomes" id="UP000257706"/>
    </source>
</evidence>
<keyword evidence="1" id="KW-0285">Flavoprotein</keyword>
<dbReference type="Gene3D" id="3.20.20.30">
    <property type="entry name" value="Luciferase-like domain"/>
    <property type="match status" value="1"/>
</dbReference>
<dbReference type="PANTHER" id="PTHR30011:SF16">
    <property type="entry name" value="C2H2 FINGER DOMAIN TRANSCRIPTION FACTOR (EUROFUNG)-RELATED"/>
    <property type="match status" value="1"/>
</dbReference>
<dbReference type="InterPro" id="IPR051260">
    <property type="entry name" value="Diverse_substr_monoxygenases"/>
</dbReference>
<evidence type="ECO:0000313" key="5">
    <source>
        <dbReference type="EMBL" id="HAE46518.1"/>
    </source>
</evidence>
<keyword evidence="2" id="KW-0288">FMN</keyword>